<organism evidence="4 5">
    <name type="scientific">Mesorhizobium plurifarium</name>
    <dbReference type="NCBI Taxonomy" id="69974"/>
    <lineage>
        <taxon>Bacteria</taxon>
        <taxon>Pseudomonadati</taxon>
        <taxon>Pseudomonadota</taxon>
        <taxon>Alphaproteobacteria</taxon>
        <taxon>Hyphomicrobiales</taxon>
        <taxon>Phyllobacteriaceae</taxon>
        <taxon>Mesorhizobium</taxon>
    </lineage>
</organism>
<sequence>MITGSRKLPLQHITIRVPWHDGGWNGRVCSAPSANTACLALTRIAAGKRADQDDHAGLMFEDLQSSVMPPCIDERVSFMANHDLILRKQHPYKISSPETHGHFGETTLRLEAFSAACIPFGWMLKSNVEGDEEAGLKGKAGALRLAYEHEREPELSFETGWVQDKTNQLIMLDTFFGALKPEESLCFFYAKKTPLSESSGRVIIGAARVKGVGNHTEYAYDGPGQLEGVLWERCVRHSLRPDGADGFLMPYYDVQAAAAASPEIDVEKCVAFAPDDQFESFSYGAEHLDHDGAIASLLSCAAAIRACAQVIEIDVSGVLAWIDREIARLWTTRGVHPGLGSALTAFGLEHGTLLAHEIVRAGSKDGEVFDAFSFIDAFATSPGSFPQAEVYGFGSSYRQKWMGLAKSRRQLLDLVARCSLSVEQATRAYQPSQRTFSQATSDAEILGNPYLLFERDEGAADPIKFATIDRGIFPPGAVREVAPLAPGIGMSDGIDRRRVRALVTYLLEGAVQTEGHTLLPRSWVVRRALEATLDPGCAVDEDVLDMAASYLAETLEAAKTSEGESALKLRRYGVAKAAISSAVRKRVEGKKHSLSYKWRLKVNAALPEMNEGPDAATEELARQEKTAALEQLVTGRFTALVGPAGSGKTTLLKVICDLPEIAAGQVLLLAPTGKARVRLEEATGRLGEGMTLAQFLQQRQRYDGASGRYFRNPDAPREKGYRSVIVDECSMLTEDQLAALIDAIEGVDRLILVGDPRQLPPIGAGRPFVDICRHLAPDQAVPIFPKVAPGYAELTVIGRQRGQDRGDVLLARQFSGEPLDAGADEVWDALKFGNLSHVRTVRWGLPSELEPALARELVRGLGLTDGADQKGFELSIGGSEWEGHVLFWPRRAGAKVGGAAASSHDWQILSPVRAGLSGVEAVNLVVQRRFRSKVRERAQSKGAKYPKPAGPQGVLWGDKVINLRNNGRRRTYPQQERPYVANGDIGIVVGGYRTANMKFRPKDLEVEFASQPGIKFTYYASEFSGEEGTPELELAYALTVHKTQGSQFGKSFLIVPRNCRPLSRELLYTAITRHREELVVLHEDELGTLRRYSDPSASEIARRMTDLFSDPGPVQVTTSSGPRFLDRHLVHRTSRGEFVQSKSELAIAEKLHAMGVPYVYEKPIVLGGTMRWPDFTIADDESGITYYWEHLGMLSDPQYVKRWEKKRAAYLAAGIRPIEEKSGGDVLVETRELPGAGLDMGEVERLVKLIRG</sequence>
<reference evidence="5" key="1">
    <citation type="submission" date="2014-08" db="EMBL/GenBank/DDBJ databases">
        <authorList>
            <person name="Moulin L."/>
        </authorList>
    </citation>
    <scope>NUCLEOTIDE SEQUENCE [LARGE SCALE GENOMIC DNA]</scope>
</reference>
<dbReference type="EMBL" id="CCMZ01000003">
    <property type="protein sequence ID" value="CDX12288.1"/>
    <property type="molecule type" value="Genomic_DNA"/>
</dbReference>
<dbReference type="InterPro" id="IPR003593">
    <property type="entry name" value="AAA+_ATPase"/>
</dbReference>
<dbReference type="Pfam" id="PF13538">
    <property type="entry name" value="UvrD_C_2"/>
    <property type="match status" value="1"/>
</dbReference>
<feature type="domain" description="AAA+ ATPase" evidence="3">
    <location>
        <begin position="634"/>
        <end position="794"/>
    </location>
</feature>
<dbReference type="SUPFAM" id="SSF52540">
    <property type="entry name" value="P-loop containing nucleoside triphosphate hydrolases"/>
    <property type="match status" value="2"/>
</dbReference>
<dbReference type="Proteomes" id="UP000045285">
    <property type="component" value="Unassembled WGS sequence"/>
</dbReference>
<dbReference type="AlphaFoldDB" id="A0A090DAR4"/>
<proteinExistence type="predicted"/>
<gene>
    <name evidence="4" type="ORF">MPL3356_110426</name>
</gene>
<dbReference type="Gene3D" id="3.40.50.300">
    <property type="entry name" value="P-loop containing nucleotide triphosphate hydrolases"/>
    <property type="match status" value="2"/>
</dbReference>
<keyword evidence="2" id="KW-0067">ATP-binding</keyword>
<dbReference type="CDD" id="cd18809">
    <property type="entry name" value="SF1_C_RecD"/>
    <property type="match status" value="1"/>
</dbReference>
<evidence type="ECO:0000256" key="2">
    <source>
        <dbReference type="ARBA" id="ARBA00022840"/>
    </source>
</evidence>
<keyword evidence="4" id="KW-0378">Hydrolase</keyword>
<dbReference type="InterPro" id="IPR050534">
    <property type="entry name" value="Coronavir_polyprotein_1ab"/>
</dbReference>
<dbReference type="Pfam" id="PF13604">
    <property type="entry name" value="AAA_30"/>
    <property type="match status" value="1"/>
</dbReference>
<name>A0A090DAR4_MESPL</name>
<dbReference type="PANTHER" id="PTHR43788">
    <property type="entry name" value="DNA2/NAM7 HELICASE FAMILY MEMBER"/>
    <property type="match status" value="1"/>
</dbReference>
<dbReference type="PANTHER" id="PTHR43788:SF6">
    <property type="entry name" value="DNA HELICASE B"/>
    <property type="match status" value="1"/>
</dbReference>
<evidence type="ECO:0000313" key="5">
    <source>
        <dbReference type="Proteomes" id="UP000045285"/>
    </source>
</evidence>
<dbReference type="InterPro" id="IPR027417">
    <property type="entry name" value="P-loop_NTPase"/>
</dbReference>
<evidence type="ECO:0000259" key="3">
    <source>
        <dbReference type="SMART" id="SM00382"/>
    </source>
</evidence>
<keyword evidence="5" id="KW-1185">Reference proteome</keyword>
<dbReference type="GO" id="GO:0005524">
    <property type="term" value="F:ATP binding"/>
    <property type="evidence" value="ECO:0007669"/>
    <property type="project" value="UniProtKB-KW"/>
</dbReference>
<keyword evidence="1" id="KW-0547">Nucleotide-binding</keyword>
<dbReference type="GO" id="GO:0003678">
    <property type="term" value="F:DNA helicase activity"/>
    <property type="evidence" value="ECO:0007669"/>
    <property type="project" value="UniProtKB-ARBA"/>
</dbReference>
<dbReference type="SMART" id="SM00382">
    <property type="entry name" value="AAA"/>
    <property type="match status" value="1"/>
</dbReference>
<dbReference type="InterPro" id="IPR027785">
    <property type="entry name" value="UvrD-like_helicase_C"/>
</dbReference>
<evidence type="ECO:0000256" key="1">
    <source>
        <dbReference type="ARBA" id="ARBA00022741"/>
    </source>
</evidence>
<protein>
    <submittedName>
        <fullName evidence="4">Putative Viral (Superfamily 1) RNA helicase</fullName>
    </submittedName>
</protein>
<dbReference type="CDD" id="cd17933">
    <property type="entry name" value="DEXSc_RecD-like"/>
    <property type="match status" value="1"/>
</dbReference>
<accession>A0A090DAR4</accession>
<evidence type="ECO:0000313" key="4">
    <source>
        <dbReference type="EMBL" id="CDX12288.1"/>
    </source>
</evidence>
<keyword evidence="4" id="KW-0347">Helicase</keyword>